<dbReference type="GO" id="GO:0032264">
    <property type="term" value="P:IMP salvage"/>
    <property type="evidence" value="ECO:0007669"/>
    <property type="project" value="UniProtKB-UniPathway"/>
</dbReference>
<dbReference type="FunFam" id="3.40.50.2020:FF:000006">
    <property type="entry name" value="Hypoxanthine phosphoribosyltransferase"/>
    <property type="match status" value="1"/>
</dbReference>
<evidence type="ECO:0000256" key="11">
    <source>
        <dbReference type="ARBA" id="ARBA00022741"/>
    </source>
</evidence>
<organism evidence="17 18">
    <name type="scientific">candidate division TA06 bacterium B3_TA06</name>
    <dbReference type="NCBI Taxonomy" id="2012487"/>
    <lineage>
        <taxon>Bacteria</taxon>
        <taxon>Bacteria division TA06</taxon>
    </lineage>
</organism>
<dbReference type="InterPro" id="IPR005904">
    <property type="entry name" value="Hxn_phspho_trans"/>
</dbReference>
<comment type="cofactor">
    <cofactor evidence="1 15">
        <name>Mg(2+)</name>
        <dbReference type="ChEBI" id="CHEBI:18420"/>
    </cofactor>
</comment>
<evidence type="ECO:0000256" key="7">
    <source>
        <dbReference type="ARBA" id="ARBA00022676"/>
    </source>
</evidence>
<evidence type="ECO:0000256" key="14">
    <source>
        <dbReference type="ARBA" id="ARBA00049402"/>
    </source>
</evidence>
<evidence type="ECO:0000256" key="4">
    <source>
        <dbReference type="ARBA" id="ARBA00008391"/>
    </source>
</evidence>
<dbReference type="GO" id="GO:0000166">
    <property type="term" value="F:nucleotide binding"/>
    <property type="evidence" value="ECO:0007669"/>
    <property type="project" value="UniProtKB-KW"/>
</dbReference>
<reference evidence="17 18" key="1">
    <citation type="submission" date="2017-06" db="EMBL/GenBank/DDBJ databases">
        <title>Novel microbial phyla capable of carbon fixation and sulfur reduction in deep-sea sediments.</title>
        <authorList>
            <person name="Huang J."/>
            <person name="Baker B."/>
            <person name="Wang Y."/>
        </authorList>
    </citation>
    <scope>NUCLEOTIDE SEQUENCE [LARGE SCALE GENOMIC DNA]</scope>
    <source>
        <strain evidence="17">B3_TA06</strain>
    </source>
</reference>
<dbReference type="Pfam" id="PF00156">
    <property type="entry name" value="Pribosyltran"/>
    <property type="match status" value="1"/>
</dbReference>
<dbReference type="Proteomes" id="UP000317778">
    <property type="component" value="Unassembled WGS sequence"/>
</dbReference>
<evidence type="ECO:0000256" key="9">
    <source>
        <dbReference type="ARBA" id="ARBA00022723"/>
    </source>
</evidence>
<evidence type="ECO:0000313" key="17">
    <source>
        <dbReference type="EMBL" id="TKJ44300.1"/>
    </source>
</evidence>
<protein>
    <recommendedName>
        <fullName evidence="5 15">Hypoxanthine phosphoribosyltransferase</fullName>
        <ecNumber evidence="5 15">2.4.2.8</ecNumber>
    </recommendedName>
</protein>
<dbReference type="GO" id="GO:0005829">
    <property type="term" value="C:cytosol"/>
    <property type="evidence" value="ECO:0007669"/>
    <property type="project" value="TreeGrafter"/>
</dbReference>
<dbReference type="CDD" id="cd06223">
    <property type="entry name" value="PRTases_typeI"/>
    <property type="match status" value="1"/>
</dbReference>
<keyword evidence="12 15" id="KW-0460">Magnesium</keyword>
<evidence type="ECO:0000256" key="6">
    <source>
        <dbReference type="ARBA" id="ARBA00022490"/>
    </source>
</evidence>
<dbReference type="GO" id="GO:0052657">
    <property type="term" value="F:guanine phosphoribosyltransferase activity"/>
    <property type="evidence" value="ECO:0007669"/>
    <property type="project" value="RHEA"/>
</dbReference>
<evidence type="ECO:0000256" key="5">
    <source>
        <dbReference type="ARBA" id="ARBA00011895"/>
    </source>
</evidence>
<dbReference type="InterPro" id="IPR000836">
    <property type="entry name" value="PRTase_dom"/>
</dbReference>
<dbReference type="GO" id="GO:0004422">
    <property type="term" value="F:hypoxanthine phosphoribosyltransferase activity"/>
    <property type="evidence" value="ECO:0007669"/>
    <property type="project" value="InterPro"/>
</dbReference>
<evidence type="ECO:0000313" key="18">
    <source>
        <dbReference type="Proteomes" id="UP000317778"/>
    </source>
</evidence>
<dbReference type="GO" id="GO:0006178">
    <property type="term" value="P:guanine salvage"/>
    <property type="evidence" value="ECO:0007669"/>
    <property type="project" value="TreeGrafter"/>
</dbReference>
<dbReference type="NCBIfam" id="TIGR01203">
    <property type="entry name" value="HGPRTase"/>
    <property type="match status" value="1"/>
</dbReference>
<dbReference type="UniPathway" id="UPA00591">
    <property type="reaction ID" value="UER00648"/>
</dbReference>
<evidence type="ECO:0000256" key="2">
    <source>
        <dbReference type="ARBA" id="ARBA00004496"/>
    </source>
</evidence>
<dbReference type="InterPro" id="IPR029057">
    <property type="entry name" value="PRTase-like"/>
</dbReference>
<evidence type="ECO:0000259" key="16">
    <source>
        <dbReference type="Pfam" id="PF00156"/>
    </source>
</evidence>
<keyword evidence="7 15" id="KW-0328">Glycosyltransferase</keyword>
<dbReference type="EMBL" id="NJBO01000001">
    <property type="protein sequence ID" value="TKJ44300.1"/>
    <property type="molecule type" value="Genomic_DNA"/>
</dbReference>
<keyword evidence="11 15" id="KW-0547">Nucleotide-binding</keyword>
<dbReference type="Gene3D" id="3.40.50.2020">
    <property type="match status" value="1"/>
</dbReference>
<dbReference type="SUPFAM" id="SSF53271">
    <property type="entry name" value="PRTase-like"/>
    <property type="match status" value="1"/>
</dbReference>
<keyword evidence="8 15" id="KW-0808">Transferase</keyword>
<feature type="domain" description="Phosphoribosyltransferase" evidence="16">
    <location>
        <begin position="14"/>
        <end position="159"/>
    </location>
</feature>
<evidence type="ECO:0000256" key="8">
    <source>
        <dbReference type="ARBA" id="ARBA00022679"/>
    </source>
</evidence>
<dbReference type="GO" id="GO:0006166">
    <property type="term" value="P:purine ribonucleoside salvage"/>
    <property type="evidence" value="ECO:0007669"/>
    <property type="project" value="UniProtKB-KW"/>
</dbReference>
<comment type="catalytic activity">
    <reaction evidence="13">
        <text>GMP + diphosphate = guanine + 5-phospho-alpha-D-ribose 1-diphosphate</text>
        <dbReference type="Rhea" id="RHEA:25424"/>
        <dbReference type="ChEBI" id="CHEBI:16235"/>
        <dbReference type="ChEBI" id="CHEBI:33019"/>
        <dbReference type="ChEBI" id="CHEBI:58017"/>
        <dbReference type="ChEBI" id="CHEBI:58115"/>
        <dbReference type="EC" id="2.4.2.8"/>
    </reaction>
    <physiologicalReaction direction="right-to-left" evidence="13">
        <dbReference type="Rhea" id="RHEA:25426"/>
    </physiologicalReaction>
</comment>
<evidence type="ECO:0000256" key="15">
    <source>
        <dbReference type="RuleBase" id="RU364099"/>
    </source>
</evidence>
<keyword evidence="10 15" id="KW-0660">Purine salvage</keyword>
<comment type="similarity">
    <text evidence="4 15">Belongs to the purine/pyrimidine phosphoribosyltransferase family.</text>
</comment>
<sequence>MERDPQIIPLFTAEEIADRVAELGAEITEDYAGKNPLLVGILKGAWMFLADLTRAMTIPHQCDFIRVSSYGSGTESSGEVRLLTDLSTPIRGRHVILIEDIVDTGHTLANIVNRLKEREPSSIAVCSLLDKPERREVAVHIDYLGFTVPNKFVVGYGLDWDERFRHLPYIGYLEFGE</sequence>
<evidence type="ECO:0000256" key="13">
    <source>
        <dbReference type="ARBA" id="ARBA00048811"/>
    </source>
</evidence>
<dbReference type="AlphaFoldDB" id="A0A532VAR8"/>
<evidence type="ECO:0000256" key="12">
    <source>
        <dbReference type="ARBA" id="ARBA00022842"/>
    </source>
</evidence>
<dbReference type="EC" id="2.4.2.8" evidence="5 15"/>
<comment type="subcellular location">
    <subcellularLocation>
        <location evidence="2 15">Cytoplasm</location>
    </subcellularLocation>
</comment>
<gene>
    <name evidence="17" type="primary">hpt</name>
    <name evidence="17" type="ORF">CEE36_00745</name>
</gene>
<dbReference type="GO" id="GO:0032263">
    <property type="term" value="P:GMP salvage"/>
    <property type="evidence" value="ECO:0007669"/>
    <property type="project" value="TreeGrafter"/>
</dbReference>
<accession>A0A532VAR8</accession>
<dbReference type="GO" id="GO:0000287">
    <property type="term" value="F:magnesium ion binding"/>
    <property type="evidence" value="ECO:0007669"/>
    <property type="project" value="TreeGrafter"/>
</dbReference>
<evidence type="ECO:0000256" key="1">
    <source>
        <dbReference type="ARBA" id="ARBA00001946"/>
    </source>
</evidence>
<name>A0A532VAR8_UNCT6</name>
<dbReference type="InterPro" id="IPR050408">
    <property type="entry name" value="HGPRT"/>
</dbReference>
<proteinExistence type="inferred from homology"/>
<keyword evidence="9 15" id="KW-0479">Metal-binding</keyword>
<dbReference type="GO" id="GO:0046100">
    <property type="term" value="P:hypoxanthine metabolic process"/>
    <property type="evidence" value="ECO:0007669"/>
    <property type="project" value="TreeGrafter"/>
</dbReference>
<comment type="pathway">
    <text evidence="3 15">Purine metabolism; IMP biosynthesis via salvage pathway; IMP from hypoxanthine: step 1/1.</text>
</comment>
<dbReference type="PANTHER" id="PTHR43340">
    <property type="entry name" value="HYPOXANTHINE-GUANINE PHOSPHORIBOSYLTRANSFERASE"/>
    <property type="match status" value="1"/>
</dbReference>
<evidence type="ECO:0000256" key="10">
    <source>
        <dbReference type="ARBA" id="ARBA00022726"/>
    </source>
</evidence>
<comment type="caution">
    <text evidence="17">The sequence shown here is derived from an EMBL/GenBank/DDBJ whole genome shotgun (WGS) entry which is preliminary data.</text>
</comment>
<comment type="catalytic activity">
    <reaction evidence="14">
        <text>IMP + diphosphate = hypoxanthine + 5-phospho-alpha-D-ribose 1-diphosphate</text>
        <dbReference type="Rhea" id="RHEA:17973"/>
        <dbReference type="ChEBI" id="CHEBI:17368"/>
        <dbReference type="ChEBI" id="CHEBI:33019"/>
        <dbReference type="ChEBI" id="CHEBI:58017"/>
        <dbReference type="ChEBI" id="CHEBI:58053"/>
        <dbReference type="EC" id="2.4.2.8"/>
    </reaction>
    <physiologicalReaction direction="right-to-left" evidence="14">
        <dbReference type="Rhea" id="RHEA:17975"/>
    </physiologicalReaction>
</comment>
<evidence type="ECO:0000256" key="3">
    <source>
        <dbReference type="ARBA" id="ARBA00004669"/>
    </source>
</evidence>
<keyword evidence="6 15" id="KW-0963">Cytoplasm</keyword>
<dbReference type="PANTHER" id="PTHR43340:SF1">
    <property type="entry name" value="HYPOXANTHINE PHOSPHORIBOSYLTRANSFERASE"/>
    <property type="match status" value="1"/>
</dbReference>